<keyword evidence="9" id="KW-0963">Cytoplasm</keyword>
<dbReference type="GO" id="GO:0005737">
    <property type="term" value="C:cytoplasm"/>
    <property type="evidence" value="ECO:0007669"/>
    <property type="project" value="UniProtKB-SubCell"/>
</dbReference>
<dbReference type="InterPro" id="IPR034505">
    <property type="entry name" value="Coproporphyrinogen-III_oxidase"/>
</dbReference>
<evidence type="ECO:0000256" key="7">
    <source>
        <dbReference type="ARBA" id="ARBA00023014"/>
    </source>
</evidence>
<dbReference type="GO" id="GO:0046872">
    <property type="term" value="F:metal ion binding"/>
    <property type="evidence" value="ECO:0007669"/>
    <property type="project" value="UniProtKB-UniRule"/>
</dbReference>
<protein>
    <recommendedName>
        <fullName evidence="2 9">Heme chaperone HemW</fullName>
    </recommendedName>
</protein>
<evidence type="ECO:0000313" key="11">
    <source>
        <dbReference type="EMBL" id="SQF71396.1"/>
    </source>
</evidence>
<dbReference type="GO" id="GO:0004109">
    <property type="term" value="F:coproporphyrinogen oxidase activity"/>
    <property type="evidence" value="ECO:0007669"/>
    <property type="project" value="InterPro"/>
</dbReference>
<keyword evidence="9" id="KW-0004">4Fe-4S</keyword>
<dbReference type="GO" id="GO:0051539">
    <property type="term" value="F:4 iron, 4 sulfur cluster binding"/>
    <property type="evidence" value="ECO:0007669"/>
    <property type="project" value="UniProtKB-UniRule"/>
</dbReference>
<organism evidence="11 12">
    <name type="scientific">Streptococcus sanguinis</name>
    <dbReference type="NCBI Taxonomy" id="1305"/>
    <lineage>
        <taxon>Bacteria</taxon>
        <taxon>Bacillati</taxon>
        <taxon>Bacillota</taxon>
        <taxon>Bacilli</taxon>
        <taxon>Lactobacillales</taxon>
        <taxon>Streptococcaceae</taxon>
        <taxon>Streptococcus</taxon>
    </lineage>
</organism>
<dbReference type="SFLD" id="SFLDG01065">
    <property type="entry name" value="anaerobic_coproporphyrinogen-I"/>
    <property type="match status" value="1"/>
</dbReference>
<dbReference type="EMBL" id="LS483364">
    <property type="protein sequence ID" value="SQF71396.1"/>
    <property type="molecule type" value="Genomic_DNA"/>
</dbReference>
<dbReference type="PROSITE" id="PS51918">
    <property type="entry name" value="RADICAL_SAM"/>
    <property type="match status" value="1"/>
</dbReference>
<evidence type="ECO:0000256" key="4">
    <source>
        <dbReference type="ARBA" id="ARBA00022691"/>
    </source>
</evidence>
<dbReference type="Pfam" id="PF06969">
    <property type="entry name" value="HemN_C"/>
    <property type="match status" value="1"/>
</dbReference>
<dbReference type="PANTHER" id="PTHR13932">
    <property type="entry name" value="COPROPORPHYRINIGEN III OXIDASE"/>
    <property type="match status" value="1"/>
</dbReference>
<dbReference type="InterPro" id="IPR013785">
    <property type="entry name" value="Aldolase_TIM"/>
</dbReference>
<evidence type="ECO:0000256" key="9">
    <source>
        <dbReference type="RuleBase" id="RU364116"/>
    </source>
</evidence>
<dbReference type="CDD" id="cd01335">
    <property type="entry name" value="Radical_SAM"/>
    <property type="match status" value="1"/>
</dbReference>
<dbReference type="Gene3D" id="3.20.20.70">
    <property type="entry name" value="Aldolase class I"/>
    <property type="match status" value="1"/>
</dbReference>
<evidence type="ECO:0000313" key="12">
    <source>
        <dbReference type="Proteomes" id="UP000248534"/>
    </source>
</evidence>
<dbReference type="RefSeq" id="WP_004187076.1">
    <property type="nucleotide sequence ID" value="NZ_CP071423.1"/>
</dbReference>
<comment type="similarity">
    <text evidence="1">Belongs to the anaerobic coproporphyrinogen-III oxidase family. HemW subfamily.</text>
</comment>
<keyword evidence="7 9" id="KW-0411">Iron-sulfur</keyword>
<comment type="subcellular location">
    <subcellularLocation>
        <location evidence="9">Cytoplasm</location>
    </subcellularLocation>
</comment>
<dbReference type="InterPro" id="IPR058240">
    <property type="entry name" value="rSAM_sf"/>
</dbReference>
<dbReference type="SFLD" id="SFLDF00288">
    <property type="entry name" value="HemN-like__clustered_with_nucl"/>
    <property type="match status" value="1"/>
</dbReference>
<dbReference type="InterPro" id="IPR007197">
    <property type="entry name" value="rSAM"/>
</dbReference>
<accession>A0A2X3YPL3</accession>
<keyword evidence="8 9" id="KW-0143">Chaperone</keyword>
<keyword evidence="11" id="KW-0560">Oxidoreductase</keyword>
<dbReference type="AlphaFoldDB" id="A0A2X3YPL3"/>
<dbReference type="NCBIfam" id="TIGR00539">
    <property type="entry name" value="hemN_rel"/>
    <property type="match status" value="1"/>
</dbReference>
<dbReference type="SFLD" id="SFLDG01082">
    <property type="entry name" value="B12-binding_domain_containing"/>
    <property type="match status" value="1"/>
</dbReference>
<evidence type="ECO:0000256" key="3">
    <source>
        <dbReference type="ARBA" id="ARBA00022617"/>
    </source>
</evidence>
<gene>
    <name evidence="11" type="primary">hemN</name>
    <name evidence="11" type="ORF">NCTC11086_01338</name>
</gene>
<evidence type="ECO:0000256" key="2">
    <source>
        <dbReference type="ARBA" id="ARBA00017228"/>
    </source>
</evidence>
<dbReference type="InterPro" id="IPR006638">
    <property type="entry name" value="Elp3/MiaA/NifB-like_rSAM"/>
</dbReference>
<proteinExistence type="inferred from homology"/>
<evidence type="ECO:0000256" key="6">
    <source>
        <dbReference type="ARBA" id="ARBA00023004"/>
    </source>
</evidence>
<name>A0A2X3YPL3_STRSA</name>
<reference evidence="11 12" key="1">
    <citation type="submission" date="2018-06" db="EMBL/GenBank/DDBJ databases">
        <authorList>
            <consortium name="Pathogen Informatics"/>
            <person name="Doyle S."/>
        </authorList>
    </citation>
    <scope>NUCLEOTIDE SEQUENCE [LARGE SCALE GENOMIC DNA]</scope>
    <source>
        <strain evidence="11 12">NCTC11086</strain>
    </source>
</reference>
<keyword evidence="4 9" id="KW-0949">S-adenosyl-L-methionine</keyword>
<sequence length="376" mass="42869">MQTKPTSAYVHIPFCTQICYYCDFSKVFIKNQPVDSYLEHLIEEYDSYDIKKLRTLYIGGGTPTALSAPQLAFLLEKLSDKLDLSYLEELTIEANPGDLDQEKIAVLKDSPVNRVSLGVQTFNDRMLKQIGRSHLEKDIYENIANLKKAGFDNISIDLIYALPKQTMEDVKINVAKAIALDIPHMSLYSLILENHTVFMNRMRRGKLHLPKEDLEAEMFEYIIAELGKAGFEHYEISNFSKPGFESRHNLMYWDNAEYYGIGAGASGYVDGVRYKNHGPIRHYLQAVEAGNARVQEEVLTLKEKMEEEMFLGLRKKSGVSKKRFEEKFGISFEGQYGAVVSDLTEQGLLVPDRDIVRMTKQGLFLGDTVAEKFILE</sequence>
<evidence type="ECO:0000256" key="8">
    <source>
        <dbReference type="ARBA" id="ARBA00023186"/>
    </source>
</evidence>
<dbReference type="InterPro" id="IPR010723">
    <property type="entry name" value="HemN_C"/>
</dbReference>
<dbReference type="SFLD" id="SFLDF00562">
    <property type="entry name" value="HemN-like__clustered_with_heat"/>
    <property type="match status" value="1"/>
</dbReference>
<dbReference type="Proteomes" id="UP000248534">
    <property type="component" value="Chromosome 1"/>
</dbReference>
<dbReference type="PANTHER" id="PTHR13932:SF5">
    <property type="entry name" value="RADICAL S-ADENOSYL METHIONINE DOMAIN-CONTAINING PROTEIN 1, MITOCHONDRIAL"/>
    <property type="match status" value="1"/>
</dbReference>
<evidence type="ECO:0000256" key="1">
    <source>
        <dbReference type="ARBA" id="ARBA00006100"/>
    </source>
</evidence>
<evidence type="ECO:0000259" key="10">
    <source>
        <dbReference type="PROSITE" id="PS51918"/>
    </source>
</evidence>
<dbReference type="Pfam" id="PF04055">
    <property type="entry name" value="Radical_SAM"/>
    <property type="match status" value="1"/>
</dbReference>
<dbReference type="InterPro" id="IPR004559">
    <property type="entry name" value="HemW-like"/>
</dbReference>
<keyword evidence="3 9" id="KW-0349">Heme</keyword>
<comment type="function">
    <text evidence="9">Probably acts as a heme chaperone, transferring heme to an unknown acceptor. Binds one molecule of heme per monomer, possibly covalently. Binds 1 [4Fe-4S] cluster. The cluster is coordinated with 3 cysteines and an exchangeable S-adenosyl-L-methionine.</text>
</comment>
<keyword evidence="5 9" id="KW-0479">Metal-binding</keyword>
<dbReference type="GO" id="GO:0006779">
    <property type="term" value="P:porphyrin-containing compound biosynthetic process"/>
    <property type="evidence" value="ECO:0007669"/>
    <property type="project" value="InterPro"/>
</dbReference>
<dbReference type="SUPFAM" id="SSF102114">
    <property type="entry name" value="Radical SAM enzymes"/>
    <property type="match status" value="1"/>
</dbReference>
<keyword evidence="6 9" id="KW-0408">Iron</keyword>
<dbReference type="SMART" id="SM00729">
    <property type="entry name" value="Elp3"/>
    <property type="match status" value="1"/>
</dbReference>
<dbReference type="SFLD" id="SFLDS00029">
    <property type="entry name" value="Radical_SAM"/>
    <property type="match status" value="1"/>
</dbReference>
<feature type="domain" description="Radical SAM core" evidence="10">
    <location>
        <begin position="1"/>
        <end position="232"/>
    </location>
</feature>
<evidence type="ECO:0000256" key="5">
    <source>
        <dbReference type="ARBA" id="ARBA00022723"/>
    </source>
</evidence>